<dbReference type="GO" id="GO:0005829">
    <property type="term" value="C:cytosol"/>
    <property type="evidence" value="ECO:0007669"/>
    <property type="project" value="TreeGrafter"/>
</dbReference>
<dbReference type="GO" id="GO:0070284">
    <property type="term" value="F:phosphomethylpyrimidine synthase activity"/>
    <property type="evidence" value="ECO:0007669"/>
    <property type="project" value="UniProtKB-EC"/>
</dbReference>
<dbReference type="NCBIfam" id="TIGR00190">
    <property type="entry name" value="thiC"/>
    <property type="match status" value="1"/>
</dbReference>
<dbReference type="Pfam" id="PF01964">
    <property type="entry name" value="ThiC_Rad_SAM"/>
    <property type="match status" value="1"/>
</dbReference>
<dbReference type="PANTHER" id="PTHR30557">
    <property type="entry name" value="THIAMINE BIOSYNTHESIS PROTEIN THIC"/>
    <property type="match status" value="1"/>
</dbReference>
<keyword evidence="7" id="KW-0411">Iron-sulfur</keyword>
<keyword evidence="6" id="KW-0408">Iron</keyword>
<dbReference type="NCBIfam" id="NF009895">
    <property type="entry name" value="PRK13352.1"/>
    <property type="match status" value="1"/>
</dbReference>
<dbReference type="PANTHER" id="PTHR30557:SF1">
    <property type="entry name" value="PHOSPHOMETHYLPYRIMIDINE SYNTHASE, CHLOROPLASTIC"/>
    <property type="match status" value="1"/>
</dbReference>
<dbReference type="InterPro" id="IPR038521">
    <property type="entry name" value="ThiC/Bza_core_dom"/>
</dbReference>
<accession>A0A0S3QVG0</accession>
<dbReference type="STRING" id="1298851.TST_1529"/>
<keyword evidence="2" id="KW-0004">4Fe-4S</keyword>
<dbReference type="SFLD" id="SFLDS00113">
    <property type="entry name" value="Radical_SAM_Phosphomethylpyrim"/>
    <property type="match status" value="1"/>
</dbReference>
<reference evidence="11" key="1">
    <citation type="journal article" date="2018" name="Science">
        <title>A primordial and reversible TCA cycle in a facultatively chemolithoautotrophic thermophile.</title>
        <authorList>
            <person name="Nunoura T."/>
            <person name="Chikaraishi Y."/>
            <person name="Izaki R."/>
            <person name="Suwa T."/>
            <person name="Sato T."/>
            <person name="Harada T."/>
            <person name="Mori K."/>
            <person name="Kato Y."/>
            <person name="Miyazaki M."/>
            <person name="Shimamura S."/>
            <person name="Yanagawa K."/>
            <person name="Shuto A."/>
            <person name="Ohkouchi N."/>
            <person name="Fujita N."/>
            <person name="Takaki Y."/>
            <person name="Atomi H."/>
            <person name="Takai K."/>
        </authorList>
    </citation>
    <scope>NUCLEOTIDE SEQUENCE [LARGE SCALE GENOMIC DNA]</scope>
    <source>
        <strain evidence="11">DSM 17441 / JCM 13301 / NBRC 103674 / ABI70S6</strain>
    </source>
</reference>
<dbReference type="KEGG" id="ttk:TST_1529"/>
<keyword evidence="11" id="KW-1185">Reference proteome</keyword>
<evidence type="ECO:0000256" key="6">
    <source>
        <dbReference type="ARBA" id="ARBA00023004"/>
    </source>
</evidence>
<keyword evidence="5" id="KW-0862">Zinc</keyword>
<evidence type="ECO:0000256" key="1">
    <source>
        <dbReference type="ARBA" id="ARBA00001966"/>
    </source>
</evidence>
<evidence type="ECO:0000256" key="4">
    <source>
        <dbReference type="ARBA" id="ARBA00022723"/>
    </source>
</evidence>
<protein>
    <recommendedName>
        <fullName evidence="9">Phosphomethylpyrimidine synthase</fullName>
        <ecNumber evidence="9">4.1.99.17</ecNumber>
    </recommendedName>
</protein>
<dbReference type="GO" id="GO:0046872">
    <property type="term" value="F:metal ion binding"/>
    <property type="evidence" value="ECO:0007669"/>
    <property type="project" value="UniProtKB-KW"/>
</dbReference>
<dbReference type="EC" id="4.1.99.17" evidence="9"/>
<dbReference type="SFLD" id="SFLDG01114">
    <property type="entry name" value="phosphomethylpyrimidine_syntha"/>
    <property type="match status" value="1"/>
</dbReference>
<dbReference type="InterPro" id="IPR002817">
    <property type="entry name" value="ThiC/BzaA/B"/>
</dbReference>
<evidence type="ECO:0000256" key="9">
    <source>
        <dbReference type="NCBIfam" id="TIGR00190"/>
    </source>
</evidence>
<evidence type="ECO:0000256" key="3">
    <source>
        <dbReference type="ARBA" id="ARBA00022691"/>
    </source>
</evidence>
<evidence type="ECO:0000313" key="10">
    <source>
        <dbReference type="EMBL" id="BAT72315.1"/>
    </source>
</evidence>
<sequence>MTQLEAARAGTITGRMRKVAKEEGVSPEVLRQRIAEGKVVIMGNTLRNPEPLGIGEGLRTKVNASIGTSTDIIDFDMEEEKARIAQKEGADTLMELSTGGDLDEIRRRILNTVSLPVGTVPLYQVASEAIKRYGAIVKAPKELFFEVLERQVEDGVDFMAVHCGINRLSVERLKKQGYRYGGLVSRGGAFLVAWMEYNNSENPYYEEFDRVVSILKKRDVVLSLGNGMRSGAVHDSNDRAQIQELIINCELADLARKEGVQTMVEGPGHIPIDEIEFNVKMAKKLSRGAPYYVLGPVPTDVFPGYDHIASVAGAALAAQYGADLICYLTPAEHIALPFPEDVRIGVRCARIAAHMGDMVKLGKRDKDLEMAVARKSLDWSKQFEIAVFKDTFQKIRNTRPPEAPDTCTMCGKHCALKIVREMFEH</sequence>
<name>A0A0S3QVG0_THET7</name>
<keyword evidence="8" id="KW-0456">Lyase</keyword>
<dbReference type="GO" id="GO:0051539">
    <property type="term" value="F:4 iron, 4 sulfur cluster binding"/>
    <property type="evidence" value="ECO:0007669"/>
    <property type="project" value="UniProtKB-KW"/>
</dbReference>
<evidence type="ECO:0000313" key="11">
    <source>
        <dbReference type="Proteomes" id="UP000063234"/>
    </source>
</evidence>
<organism evidence="10 11">
    <name type="scientific">Thermosulfidibacter takaii (strain DSM 17441 / JCM 13301 / NBRC 103674 / ABI70S6)</name>
    <dbReference type="NCBI Taxonomy" id="1298851"/>
    <lineage>
        <taxon>Bacteria</taxon>
        <taxon>Pseudomonadati</taxon>
        <taxon>Thermosulfidibacterota</taxon>
        <taxon>Thermosulfidibacteria</taxon>
        <taxon>Thermosulfidibacterales</taxon>
        <taxon>Thermosulfidibacteraceae</taxon>
    </lineage>
</organism>
<dbReference type="Proteomes" id="UP000063234">
    <property type="component" value="Chromosome"/>
</dbReference>
<comment type="cofactor">
    <cofactor evidence="1">
        <name>[4Fe-4S] cluster</name>
        <dbReference type="ChEBI" id="CHEBI:49883"/>
    </cofactor>
</comment>
<dbReference type="AlphaFoldDB" id="A0A0S3QVG0"/>
<evidence type="ECO:0000256" key="8">
    <source>
        <dbReference type="ARBA" id="ARBA00023239"/>
    </source>
</evidence>
<keyword evidence="4" id="KW-0479">Metal-binding</keyword>
<gene>
    <name evidence="10" type="ORF">TST_1529</name>
</gene>
<evidence type="ECO:0000256" key="5">
    <source>
        <dbReference type="ARBA" id="ARBA00022833"/>
    </source>
</evidence>
<dbReference type="Gene3D" id="3.20.20.540">
    <property type="entry name" value="Radical SAM ThiC family, central domain"/>
    <property type="match status" value="1"/>
</dbReference>
<dbReference type="SFLD" id="SFLDF00407">
    <property type="entry name" value="phosphomethylpyrimidine_syntha"/>
    <property type="match status" value="1"/>
</dbReference>
<proteinExistence type="predicted"/>
<dbReference type="OrthoDB" id="9805897at2"/>
<dbReference type="PATRIC" id="fig|1298851.3.peg.1603"/>
<evidence type="ECO:0000256" key="7">
    <source>
        <dbReference type="ARBA" id="ARBA00023014"/>
    </source>
</evidence>
<dbReference type="RefSeq" id="WP_068550377.1">
    <property type="nucleotide sequence ID" value="NZ_AP013035.1"/>
</dbReference>
<dbReference type="GO" id="GO:0009228">
    <property type="term" value="P:thiamine biosynthetic process"/>
    <property type="evidence" value="ECO:0007669"/>
    <property type="project" value="UniProtKB-UniRule"/>
</dbReference>
<evidence type="ECO:0000256" key="2">
    <source>
        <dbReference type="ARBA" id="ARBA00022485"/>
    </source>
</evidence>
<keyword evidence="3" id="KW-0949">S-adenosyl-L-methionine</keyword>
<dbReference type="EMBL" id="AP013035">
    <property type="protein sequence ID" value="BAT72315.1"/>
    <property type="molecule type" value="Genomic_DNA"/>
</dbReference>